<protein>
    <submittedName>
        <fullName evidence="1">Uncharacterized protein</fullName>
    </submittedName>
</protein>
<dbReference type="EMBL" id="GBRH01186241">
    <property type="protein sequence ID" value="JAE11655.1"/>
    <property type="molecule type" value="Transcribed_RNA"/>
</dbReference>
<evidence type="ECO:0000313" key="1">
    <source>
        <dbReference type="EMBL" id="JAE11655.1"/>
    </source>
</evidence>
<reference evidence="1" key="2">
    <citation type="journal article" date="2015" name="Data Brief">
        <title>Shoot transcriptome of the giant reed, Arundo donax.</title>
        <authorList>
            <person name="Barrero R.A."/>
            <person name="Guerrero F.D."/>
            <person name="Moolhuijzen P."/>
            <person name="Goolsby J.A."/>
            <person name="Tidwell J."/>
            <person name="Bellgard S.E."/>
            <person name="Bellgard M.I."/>
        </authorList>
    </citation>
    <scope>NUCLEOTIDE SEQUENCE</scope>
    <source>
        <tissue evidence="1">Shoot tissue taken approximately 20 cm above the soil surface</tissue>
    </source>
</reference>
<sequence length="74" mass="8614">MNCLKLPTYHARPYTHHASWMIRRSVLRASAAESNQPRPGPAPAWWCPLCSCGGSRECHCRYEFKRLCLHQFKL</sequence>
<name>A0A0A9FF70_ARUDO</name>
<organism evidence="1">
    <name type="scientific">Arundo donax</name>
    <name type="common">Giant reed</name>
    <name type="synonym">Donax arundinaceus</name>
    <dbReference type="NCBI Taxonomy" id="35708"/>
    <lineage>
        <taxon>Eukaryota</taxon>
        <taxon>Viridiplantae</taxon>
        <taxon>Streptophyta</taxon>
        <taxon>Embryophyta</taxon>
        <taxon>Tracheophyta</taxon>
        <taxon>Spermatophyta</taxon>
        <taxon>Magnoliopsida</taxon>
        <taxon>Liliopsida</taxon>
        <taxon>Poales</taxon>
        <taxon>Poaceae</taxon>
        <taxon>PACMAD clade</taxon>
        <taxon>Arundinoideae</taxon>
        <taxon>Arundineae</taxon>
        <taxon>Arundo</taxon>
    </lineage>
</organism>
<proteinExistence type="predicted"/>
<accession>A0A0A9FF70</accession>
<reference evidence="1" key="1">
    <citation type="submission" date="2014-09" db="EMBL/GenBank/DDBJ databases">
        <authorList>
            <person name="Magalhaes I.L.F."/>
            <person name="Oliveira U."/>
            <person name="Santos F.R."/>
            <person name="Vidigal T.H.D.A."/>
            <person name="Brescovit A.D."/>
            <person name="Santos A.J."/>
        </authorList>
    </citation>
    <scope>NUCLEOTIDE SEQUENCE</scope>
    <source>
        <tissue evidence="1">Shoot tissue taken approximately 20 cm above the soil surface</tissue>
    </source>
</reference>
<dbReference type="AlphaFoldDB" id="A0A0A9FF70"/>